<dbReference type="GeneID" id="81364530"/>
<keyword evidence="3" id="KW-1185">Reference proteome</keyword>
<dbReference type="Proteomes" id="UP001147747">
    <property type="component" value="Unassembled WGS sequence"/>
</dbReference>
<organism evidence="2 3">
    <name type="scientific">Penicillium cosmopolitanum</name>
    <dbReference type="NCBI Taxonomy" id="1131564"/>
    <lineage>
        <taxon>Eukaryota</taxon>
        <taxon>Fungi</taxon>
        <taxon>Dikarya</taxon>
        <taxon>Ascomycota</taxon>
        <taxon>Pezizomycotina</taxon>
        <taxon>Eurotiomycetes</taxon>
        <taxon>Eurotiomycetidae</taxon>
        <taxon>Eurotiales</taxon>
        <taxon>Aspergillaceae</taxon>
        <taxon>Penicillium</taxon>
    </lineage>
</organism>
<name>A0A9X0BEI7_9EURO</name>
<dbReference type="EMBL" id="JAPZBU010000003">
    <property type="protein sequence ID" value="KAJ5414286.1"/>
    <property type="molecule type" value="Genomic_DNA"/>
</dbReference>
<evidence type="ECO:0000313" key="2">
    <source>
        <dbReference type="EMBL" id="KAJ5414286.1"/>
    </source>
</evidence>
<proteinExistence type="predicted"/>
<accession>A0A9X0BEI7</accession>
<comment type="caution">
    <text evidence="2">The sequence shown here is derived from an EMBL/GenBank/DDBJ whole genome shotgun (WGS) entry which is preliminary data.</text>
</comment>
<reference evidence="2" key="2">
    <citation type="journal article" date="2023" name="IMA Fungus">
        <title>Comparative genomic study of the Penicillium genus elucidates a diverse pangenome and 15 lateral gene transfer events.</title>
        <authorList>
            <person name="Petersen C."/>
            <person name="Sorensen T."/>
            <person name="Nielsen M.R."/>
            <person name="Sondergaard T.E."/>
            <person name="Sorensen J.L."/>
            <person name="Fitzpatrick D.A."/>
            <person name="Frisvad J.C."/>
            <person name="Nielsen K.L."/>
        </authorList>
    </citation>
    <scope>NUCLEOTIDE SEQUENCE</scope>
    <source>
        <strain evidence="2">IBT 29677</strain>
    </source>
</reference>
<dbReference type="AlphaFoldDB" id="A0A9X0BEI7"/>
<feature type="region of interest" description="Disordered" evidence="1">
    <location>
        <begin position="1"/>
        <end position="20"/>
    </location>
</feature>
<gene>
    <name evidence="2" type="ORF">N7509_000913</name>
</gene>
<dbReference type="RefSeq" id="XP_056494132.1">
    <property type="nucleotide sequence ID" value="XM_056625550.1"/>
</dbReference>
<evidence type="ECO:0000313" key="3">
    <source>
        <dbReference type="Proteomes" id="UP001147747"/>
    </source>
</evidence>
<sequence>MISTEHVLGQPETHIHRRSTSLAPRVQPRFKNLIISNIRILWRTISISITRTRLISTISRHKLMTMTLSQKTEPLSNPIHLRITTRNNRRGFLRIRKFRNRSRVNGAKDQFEKKFAEMPDEDD</sequence>
<reference evidence="2" key="1">
    <citation type="submission" date="2022-12" db="EMBL/GenBank/DDBJ databases">
        <authorList>
            <person name="Petersen C."/>
        </authorList>
    </citation>
    <scope>NUCLEOTIDE SEQUENCE</scope>
    <source>
        <strain evidence="2">IBT 29677</strain>
    </source>
</reference>
<evidence type="ECO:0000256" key="1">
    <source>
        <dbReference type="SAM" id="MobiDB-lite"/>
    </source>
</evidence>
<protein>
    <submittedName>
        <fullName evidence="2">Uncharacterized protein</fullName>
    </submittedName>
</protein>